<organism evidence="8 9">
    <name type="scientific">Ursus americanus</name>
    <name type="common">American black bear</name>
    <name type="synonym">Euarctos americanus</name>
    <dbReference type="NCBI Taxonomy" id="9643"/>
    <lineage>
        <taxon>Eukaryota</taxon>
        <taxon>Metazoa</taxon>
        <taxon>Chordata</taxon>
        <taxon>Craniata</taxon>
        <taxon>Vertebrata</taxon>
        <taxon>Euteleostomi</taxon>
        <taxon>Mammalia</taxon>
        <taxon>Eutheria</taxon>
        <taxon>Laurasiatheria</taxon>
        <taxon>Carnivora</taxon>
        <taxon>Caniformia</taxon>
        <taxon>Ursidae</taxon>
        <taxon>Ursus</taxon>
    </lineage>
</organism>
<dbReference type="OMA" id="GSACGMH"/>
<accession>A0A452QLQ1</accession>
<evidence type="ECO:0000313" key="8">
    <source>
        <dbReference type="Ensembl" id="ENSUAMP00000006249.1"/>
    </source>
</evidence>
<keyword evidence="3" id="KW-0687">Ribonucleoprotein</keyword>
<name>A0A452QLQ1_URSAM</name>
<dbReference type="AlphaFoldDB" id="A0A452QLQ1"/>
<evidence type="ECO:0000256" key="7">
    <source>
        <dbReference type="SAM" id="MobiDB-lite"/>
    </source>
</evidence>
<keyword evidence="9" id="KW-1185">Reference proteome</keyword>
<dbReference type="Gene3D" id="3.100.10.10">
    <property type="match status" value="1"/>
</dbReference>
<comment type="similarity">
    <text evidence="1">Belongs to the universal ribosomal protein uL15 family.</text>
</comment>
<reference evidence="8" key="3">
    <citation type="submission" date="2025-09" db="UniProtKB">
        <authorList>
            <consortium name="Ensembl"/>
        </authorList>
    </citation>
    <scope>IDENTIFICATION</scope>
</reference>
<feature type="region of interest" description="Disordered" evidence="7">
    <location>
        <begin position="1"/>
        <end position="25"/>
    </location>
</feature>
<dbReference type="GO" id="GO:0022625">
    <property type="term" value="C:cytosolic large ribosomal subunit"/>
    <property type="evidence" value="ECO:0007669"/>
    <property type="project" value="TreeGrafter"/>
</dbReference>
<evidence type="ECO:0000256" key="4">
    <source>
        <dbReference type="ARBA" id="ARBA00023278"/>
    </source>
</evidence>
<dbReference type="Proteomes" id="UP000291022">
    <property type="component" value="Unassembled WGS sequence"/>
</dbReference>
<evidence type="ECO:0000256" key="2">
    <source>
        <dbReference type="ARBA" id="ARBA00022980"/>
    </source>
</evidence>
<evidence type="ECO:0000256" key="1">
    <source>
        <dbReference type="ARBA" id="ARBA00007320"/>
    </source>
</evidence>
<evidence type="ECO:0000256" key="3">
    <source>
        <dbReference type="ARBA" id="ARBA00023274"/>
    </source>
</evidence>
<dbReference type="GO" id="GO:0003735">
    <property type="term" value="F:structural constituent of ribosome"/>
    <property type="evidence" value="ECO:0007669"/>
    <property type="project" value="TreeGrafter"/>
</dbReference>
<proteinExistence type="inferred from homology"/>
<sequence>MPSRLRKTQKLQGHVSHSHRCRDKYQKHPEDLGSACGMHHYRINLDKYHPGFFGKEQTRINAAQNKTGAAPMTDVVRLGHYKVWGKGKLPKQPVIMKVKSFTRRVKEKTKIGVVVVLLAI</sequence>
<dbReference type="STRING" id="9643.ENSUAMP00000006249"/>
<evidence type="ECO:0000313" key="9">
    <source>
        <dbReference type="Proteomes" id="UP000291022"/>
    </source>
</evidence>
<evidence type="ECO:0000256" key="5">
    <source>
        <dbReference type="ARBA" id="ARBA00035200"/>
    </source>
</evidence>
<dbReference type="PANTHER" id="PTHR11721">
    <property type="entry name" value="60S RIBOSOMAL PROTEIN L27A"/>
    <property type="match status" value="1"/>
</dbReference>
<dbReference type="SUPFAM" id="SSF52080">
    <property type="entry name" value="Ribosomal proteins L15p and L18e"/>
    <property type="match status" value="1"/>
</dbReference>
<dbReference type="PANTHER" id="PTHR11721:SF3">
    <property type="entry name" value="LARGE RIBOSOMAL SUBUNIT PROTEIN UL15"/>
    <property type="match status" value="1"/>
</dbReference>
<evidence type="ECO:0000256" key="6">
    <source>
        <dbReference type="ARBA" id="ARBA00035527"/>
    </source>
</evidence>
<dbReference type="InterPro" id="IPR036227">
    <property type="entry name" value="Ribosomal_uL15/eL18_sf"/>
</dbReference>
<keyword evidence="4" id="KW-0379">Hydroxylation</keyword>
<reference evidence="9" key="1">
    <citation type="submission" date="2016-06" db="EMBL/GenBank/DDBJ databases">
        <title>De novo assembly and RNA-Seq shows season-dependent expression and editing in black bear kidneys.</title>
        <authorList>
            <person name="Korstanje R."/>
            <person name="Srivastava A."/>
            <person name="Sarsani V.K."/>
            <person name="Sheehan S.M."/>
            <person name="Seger R.L."/>
            <person name="Barter M.E."/>
            <person name="Lindqvist C."/>
            <person name="Brody L.C."/>
            <person name="Mullikin J.C."/>
        </authorList>
    </citation>
    <scope>NUCLEOTIDE SEQUENCE [LARGE SCALE GENOMIC DNA]</scope>
</reference>
<dbReference type="Ensembl" id="ENSUAMT00000007068.1">
    <property type="protein sequence ID" value="ENSUAMP00000006249.1"/>
    <property type="gene ID" value="ENSUAMG00000005499.1"/>
</dbReference>
<protein>
    <recommendedName>
        <fullName evidence="5">Large ribosomal subunit protein uL15</fullName>
    </recommendedName>
    <alternativeName>
        <fullName evidence="6">60S ribosomal protein L27a</fullName>
    </alternativeName>
</protein>
<reference evidence="8" key="2">
    <citation type="submission" date="2025-08" db="UniProtKB">
        <authorList>
            <consortium name="Ensembl"/>
        </authorList>
    </citation>
    <scope>IDENTIFICATION</scope>
</reference>
<dbReference type="GeneTree" id="ENSGT00390000005534"/>
<keyword evidence="2" id="KW-0689">Ribosomal protein</keyword>